<feature type="transmembrane region" description="Helical" evidence="2">
    <location>
        <begin position="574"/>
        <end position="596"/>
    </location>
</feature>
<keyword evidence="3" id="KW-0732">Signal</keyword>
<reference evidence="5" key="2">
    <citation type="submission" date="2020-08" db="EMBL/GenBank/DDBJ databases">
        <title>Draft Genome Sequence of Cumin Blight Pathogen Alternaria burnsii.</title>
        <authorList>
            <person name="Feng Z."/>
        </authorList>
    </citation>
    <scope>NUCLEOTIDE SEQUENCE</scope>
    <source>
        <strain evidence="5">CBS107.38</strain>
    </source>
</reference>
<evidence type="ECO:0000256" key="2">
    <source>
        <dbReference type="SAM" id="Phobius"/>
    </source>
</evidence>
<keyword evidence="2" id="KW-0812">Transmembrane</keyword>
<dbReference type="RefSeq" id="XP_038786433.1">
    <property type="nucleotide sequence ID" value="XM_038930744.1"/>
</dbReference>
<feature type="transmembrane region" description="Helical" evidence="2">
    <location>
        <begin position="121"/>
        <end position="140"/>
    </location>
</feature>
<feature type="transmembrane region" description="Helical" evidence="2">
    <location>
        <begin position="186"/>
        <end position="208"/>
    </location>
</feature>
<comment type="caution">
    <text evidence="5">The sequence shown here is derived from an EMBL/GenBank/DDBJ whole genome shotgun (WGS) entry which is preliminary data.</text>
</comment>
<feature type="transmembrane region" description="Helical" evidence="2">
    <location>
        <begin position="63"/>
        <end position="84"/>
    </location>
</feature>
<dbReference type="Pfam" id="PF09995">
    <property type="entry name" value="MPAB_Lcp_cat"/>
    <property type="match status" value="1"/>
</dbReference>
<feature type="region of interest" description="Disordered" evidence="1">
    <location>
        <begin position="268"/>
        <end position="298"/>
    </location>
</feature>
<dbReference type="PANTHER" id="PTHR37539:SF1">
    <property type="entry name" value="ER-BOUND OXYGENASE MPAB_MPAB'_RUBBER OXYGENASE CATALYTIC DOMAIN-CONTAINING PROTEIN"/>
    <property type="match status" value="1"/>
</dbReference>
<evidence type="ECO:0000259" key="4">
    <source>
        <dbReference type="Pfam" id="PF09995"/>
    </source>
</evidence>
<dbReference type="PANTHER" id="PTHR37539">
    <property type="entry name" value="SECRETED PROTEIN-RELATED"/>
    <property type="match status" value="1"/>
</dbReference>
<feature type="signal peptide" evidence="3">
    <location>
        <begin position="1"/>
        <end position="24"/>
    </location>
</feature>
<organism evidence="5 6">
    <name type="scientific">Alternaria burnsii</name>
    <dbReference type="NCBI Taxonomy" id="1187904"/>
    <lineage>
        <taxon>Eukaryota</taxon>
        <taxon>Fungi</taxon>
        <taxon>Dikarya</taxon>
        <taxon>Ascomycota</taxon>
        <taxon>Pezizomycotina</taxon>
        <taxon>Dothideomycetes</taxon>
        <taxon>Pleosporomycetidae</taxon>
        <taxon>Pleosporales</taxon>
        <taxon>Pleosporineae</taxon>
        <taxon>Pleosporaceae</taxon>
        <taxon>Alternaria</taxon>
        <taxon>Alternaria sect. Alternaria</taxon>
    </lineage>
</organism>
<evidence type="ECO:0000313" key="5">
    <source>
        <dbReference type="EMBL" id="KAF7676192.1"/>
    </source>
</evidence>
<feature type="transmembrane region" description="Helical" evidence="2">
    <location>
        <begin position="152"/>
        <end position="174"/>
    </location>
</feature>
<reference evidence="5" key="1">
    <citation type="submission" date="2020-01" db="EMBL/GenBank/DDBJ databases">
        <authorList>
            <person name="Feng Z.H.Z."/>
        </authorList>
    </citation>
    <scope>NUCLEOTIDE SEQUENCE</scope>
    <source>
        <strain evidence="5">CBS107.38</strain>
    </source>
</reference>
<sequence length="817" mass="92700">MSTRFGRFFTIIIFGAYLVISTEAFPADSYTPRPEPRALEVTNAKNLRQHIEVYGIPYGVLGAVSHALTFYVMLCHFLGVRPLLPWMALKKERWNITVVTLSSLVSVILAGVTMARTRGSRPLLILAGMQIVLHVLVDIIHIHCMISDRRNFACFWAVPLLVVSFFSIFAFYSFPFEDEDGRVGSLIGSAIFIVLLVYIGLTGLATLINMLANGSTVSGDINEHICWGYRFEWTPEHLTPEQMKPMKFSYDVLAEECLDRLNAISPPHKGALPRNDSNRAALSSAPGTEEEKKEPLPVPKRDLYTLLEEHHDSDPKLAELWREVQTVPDWVDWDQIARGQDVFYRYGGPALTGLTFQSLLGGMGAARVVETLARTGGFSTKVARGRLFETTQHILQCTRTLDGLKPGGEGFASSIRVRFLHAAVRQRIMKLAKERPSYFDVEEWGIPINDMDQIATIGTFSSTLIYLSFPRQGIFLRKQEIDDYLALWRYIGYLMGTPDEWLSTPVKAKAIMESLLYHEVDPSEMSKTMANNIIYALKEEPPTFSSADMLTASARWLNGNALCDRLGLKRVSAYYWSLMAGQCLFFIFYCYTYRFFPDADRRRIDRAKDIFWQLIVKAKWGLAGMETSFDFKYVPQYDTLTHLDVSAPAFITIGKRKCPQNKKQDGVCGCPSFWRRSRANPLSNVKDLSTPSTKLPPDTIVIDRELEDDSDLHQRKRQKREYNFFRQDGELIPARLKLSTYTNSKVLIAKHPEDKQDIAKMNTQAQEKAAVKEKAKVNTPVRILVDYVLPTDAERLDWDTDEVRIMAGEIEGGGYRA</sequence>
<dbReference type="AlphaFoldDB" id="A0A8H7EF14"/>
<dbReference type="Proteomes" id="UP000596902">
    <property type="component" value="Unassembled WGS sequence"/>
</dbReference>
<feature type="domain" description="ER-bound oxygenase mpaB/mpaB'/Rubber oxygenase catalytic" evidence="4">
    <location>
        <begin position="353"/>
        <end position="571"/>
    </location>
</feature>
<proteinExistence type="predicted"/>
<evidence type="ECO:0000256" key="3">
    <source>
        <dbReference type="SAM" id="SignalP"/>
    </source>
</evidence>
<accession>A0A8H7EF14</accession>
<feature type="transmembrane region" description="Helical" evidence="2">
    <location>
        <begin position="96"/>
        <end position="115"/>
    </location>
</feature>
<dbReference type="GO" id="GO:0016491">
    <property type="term" value="F:oxidoreductase activity"/>
    <property type="evidence" value="ECO:0007669"/>
    <property type="project" value="InterPro"/>
</dbReference>
<keyword evidence="2" id="KW-0472">Membrane</keyword>
<keyword evidence="2" id="KW-1133">Transmembrane helix</keyword>
<feature type="compositionally biased region" description="Basic and acidic residues" evidence="1">
    <location>
        <begin position="289"/>
        <end position="298"/>
    </location>
</feature>
<dbReference type="InterPro" id="IPR037473">
    <property type="entry name" value="Lcp-like"/>
</dbReference>
<gene>
    <name evidence="5" type="ORF">GT037_005697</name>
</gene>
<protein>
    <recommendedName>
        <fullName evidence="4">ER-bound oxygenase mpaB/mpaB'/Rubber oxygenase catalytic domain-containing protein</fullName>
    </recommendedName>
</protein>
<evidence type="ECO:0000313" key="6">
    <source>
        <dbReference type="Proteomes" id="UP000596902"/>
    </source>
</evidence>
<dbReference type="EMBL" id="JAAABM010000007">
    <property type="protein sequence ID" value="KAF7676192.1"/>
    <property type="molecule type" value="Genomic_DNA"/>
</dbReference>
<feature type="chain" id="PRO_5033990932" description="ER-bound oxygenase mpaB/mpaB'/Rubber oxygenase catalytic domain-containing protein" evidence="3">
    <location>
        <begin position="25"/>
        <end position="817"/>
    </location>
</feature>
<dbReference type="GeneID" id="62203922"/>
<name>A0A8H7EF14_9PLEO</name>
<keyword evidence="6" id="KW-1185">Reference proteome</keyword>
<dbReference type="InterPro" id="IPR018713">
    <property type="entry name" value="MPAB/Lcp_cat_dom"/>
</dbReference>
<evidence type="ECO:0000256" key="1">
    <source>
        <dbReference type="SAM" id="MobiDB-lite"/>
    </source>
</evidence>